<keyword evidence="7" id="KW-1185">Reference proteome</keyword>
<evidence type="ECO:0000313" key="6">
    <source>
        <dbReference type="EMBL" id="KAJ3219172.1"/>
    </source>
</evidence>
<protein>
    <submittedName>
        <fullName evidence="6">Uncharacterized protein</fullName>
    </submittedName>
</protein>
<gene>
    <name evidence="6" type="ORF">HK099_004803</name>
</gene>
<dbReference type="InterPro" id="IPR006514">
    <property type="entry name" value="IRX15/GXM/AGM"/>
</dbReference>
<organism evidence="6 7">
    <name type="scientific">Clydaea vesicula</name>
    <dbReference type="NCBI Taxonomy" id="447962"/>
    <lineage>
        <taxon>Eukaryota</taxon>
        <taxon>Fungi</taxon>
        <taxon>Fungi incertae sedis</taxon>
        <taxon>Chytridiomycota</taxon>
        <taxon>Chytridiomycota incertae sedis</taxon>
        <taxon>Chytridiomycetes</taxon>
        <taxon>Lobulomycetales</taxon>
        <taxon>Lobulomycetaceae</taxon>
        <taxon>Clydaea</taxon>
    </lineage>
</organism>
<comment type="subcellular location">
    <subcellularLocation>
        <location evidence="2">Endomembrane system</location>
    </subcellularLocation>
    <subcellularLocation>
        <location evidence="1">Membrane</location>
        <topology evidence="1">Single-pass membrane protein</topology>
    </subcellularLocation>
</comment>
<dbReference type="GO" id="GO:0045492">
    <property type="term" value="P:xylan biosynthetic process"/>
    <property type="evidence" value="ECO:0007669"/>
    <property type="project" value="InterPro"/>
</dbReference>
<sequence>MNKMFLSNNLPYFDALTNQTKPGYEYLTDLKKRNKPSLSDTQLLAIYSTITAFDYAKLDSGPKLLVFGIGHDTLFWCKANKNGKTFFFESDEHIIEKYSKDIFEELPNQYTDVNVVGVNYAAQIRYRTEYFIEPWLIDVPAPIEEECYDVILIDGPYGQRNSDVSENVDNFNILRLYVKKKKTARKDGSSILFSGDREEMYSKTREENTSLSGVPYNNMAFSDFDTKVQNFLTGFEFINEVKRKNRKISDNQLLAIYSTIKIYQQDKPDRTPKLLVFGLGLDTVFWCKANQNGQTYIFESEDNLILKYTAEVFEKLPKESTQINIVPVDFLAKVESADEFFKNPWIISVPQEIKNVCYDVIFIDTPQRDNPSVDGLGNPGKMESAFYAVENAKQCILNGSLDEVYIFLGDIDRQLERQIIQDFFWEAEQFVTVADEKGDLGGWKLNYNSLSVKNTYLNKN</sequence>
<dbReference type="Pfam" id="PF21729">
    <property type="entry name" value="IRX15_IRX15L_GXM"/>
    <property type="match status" value="1"/>
</dbReference>
<evidence type="ECO:0000256" key="5">
    <source>
        <dbReference type="ARBA" id="ARBA00023136"/>
    </source>
</evidence>
<comment type="caution">
    <text evidence="6">The sequence shown here is derived from an EMBL/GenBank/DDBJ whole genome shotgun (WGS) entry which is preliminary data.</text>
</comment>
<evidence type="ECO:0000256" key="3">
    <source>
        <dbReference type="ARBA" id="ARBA00022692"/>
    </source>
</evidence>
<evidence type="ECO:0000313" key="7">
    <source>
        <dbReference type="Proteomes" id="UP001211065"/>
    </source>
</evidence>
<keyword evidence="5" id="KW-0472">Membrane</keyword>
<keyword evidence="4" id="KW-1133">Transmembrane helix</keyword>
<accession>A0AAD5U061</accession>
<keyword evidence="3" id="KW-0812">Transmembrane</keyword>
<name>A0AAD5U061_9FUNG</name>
<dbReference type="Proteomes" id="UP001211065">
    <property type="component" value="Unassembled WGS sequence"/>
</dbReference>
<proteinExistence type="predicted"/>
<dbReference type="PANTHER" id="PTHR31444">
    <property type="entry name" value="OS11G0490100 PROTEIN"/>
    <property type="match status" value="1"/>
</dbReference>
<dbReference type="EMBL" id="JADGJW010000350">
    <property type="protein sequence ID" value="KAJ3219172.1"/>
    <property type="molecule type" value="Genomic_DNA"/>
</dbReference>
<evidence type="ECO:0000256" key="4">
    <source>
        <dbReference type="ARBA" id="ARBA00022989"/>
    </source>
</evidence>
<evidence type="ECO:0000256" key="1">
    <source>
        <dbReference type="ARBA" id="ARBA00004167"/>
    </source>
</evidence>
<dbReference type="GO" id="GO:0012505">
    <property type="term" value="C:endomembrane system"/>
    <property type="evidence" value="ECO:0007669"/>
    <property type="project" value="UniProtKB-SubCell"/>
</dbReference>
<dbReference type="GO" id="GO:0016020">
    <property type="term" value="C:membrane"/>
    <property type="evidence" value="ECO:0007669"/>
    <property type="project" value="UniProtKB-SubCell"/>
</dbReference>
<evidence type="ECO:0000256" key="2">
    <source>
        <dbReference type="ARBA" id="ARBA00004308"/>
    </source>
</evidence>
<reference evidence="6" key="1">
    <citation type="submission" date="2020-05" db="EMBL/GenBank/DDBJ databases">
        <title>Phylogenomic resolution of chytrid fungi.</title>
        <authorList>
            <person name="Stajich J.E."/>
            <person name="Amses K."/>
            <person name="Simmons R."/>
            <person name="Seto K."/>
            <person name="Myers J."/>
            <person name="Bonds A."/>
            <person name="Quandt C.A."/>
            <person name="Barry K."/>
            <person name="Liu P."/>
            <person name="Grigoriev I."/>
            <person name="Longcore J.E."/>
            <person name="James T.Y."/>
        </authorList>
    </citation>
    <scope>NUCLEOTIDE SEQUENCE</scope>
    <source>
        <strain evidence="6">JEL0476</strain>
    </source>
</reference>
<dbReference type="AlphaFoldDB" id="A0AAD5U061"/>